<dbReference type="AlphaFoldDB" id="A0A9X1P6P2"/>
<sequence length="159" mass="17783">MSLPVTKQIAWISLLPQLGFTLLLVGLYYILGIAHSFLFGIVTYLIGSSLIQFVAVKDHRQAGRAVKSGDFRAAIAGFQSGYDFLNKYPWIDKYRYVVLLSSSKISFREMALNNIAFCYSQIGEGEKAISYYNQMLSEFPDSDLAKAALNFIAAIRKDS</sequence>
<dbReference type="Proteomes" id="UP001139700">
    <property type="component" value="Unassembled WGS sequence"/>
</dbReference>
<protein>
    <recommendedName>
        <fullName evidence="5">Tetratricopeptide repeat protein</fullName>
    </recommendedName>
</protein>
<feature type="transmembrane region" description="Helical" evidence="2">
    <location>
        <begin position="37"/>
        <end position="56"/>
    </location>
</feature>
<evidence type="ECO:0000313" key="3">
    <source>
        <dbReference type="EMBL" id="MCF0038684.1"/>
    </source>
</evidence>
<feature type="repeat" description="TPR" evidence="1">
    <location>
        <begin position="109"/>
        <end position="142"/>
    </location>
</feature>
<name>A0A9X1P6P2_9BACT</name>
<evidence type="ECO:0000256" key="1">
    <source>
        <dbReference type="PROSITE-ProRule" id="PRU00339"/>
    </source>
</evidence>
<keyword evidence="2" id="KW-0812">Transmembrane</keyword>
<keyword evidence="2" id="KW-0472">Membrane</keyword>
<keyword evidence="4" id="KW-1185">Reference proteome</keyword>
<reference evidence="3" key="1">
    <citation type="submission" date="2021-12" db="EMBL/GenBank/DDBJ databases">
        <title>Novel species in genus Dyadobacter.</title>
        <authorList>
            <person name="Ma C."/>
        </authorList>
    </citation>
    <scope>NUCLEOTIDE SEQUENCE</scope>
    <source>
        <strain evidence="3">CY399</strain>
    </source>
</reference>
<evidence type="ECO:0000256" key="2">
    <source>
        <dbReference type="SAM" id="Phobius"/>
    </source>
</evidence>
<comment type="caution">
    <text evidence="3">The sequence shown here is derived from an EMBL/GenBank/DDBJ whole genome shotgun (WGS) entry which is preliminary data.</text>
</comment>
<feature type="transmembrane region" description="Helical" evidence="2">
    <location>
        <begin position="9"/>
        <end position="31"/>
    </location>
</feature>
<organism evidence="3 4">
    <name type="scientific">Dyadobacter fanqingshengii</name>
    <dbReference type="NCBI Taxonomy" id="2906443"/>
    <lineage>
        <taxon>Bacteria</taxon>
        <taxon>Pseudomonadati</taxon>
        <taxon>Bacteroidota</taxon>
        <taxon>Cytophagia</taxon>
        <taxon>Cytophagales</taxon>
        <taxon>Spirosomataceae</taxon>
        <taxon>Dyadobacter</taxon>
    </lineage>
</organism>
<keyword evidence="1" id="KW-0802">TPR repeat</keyword>
<accession>A0A9X1P6P2</accession>
<dbReference type="EMBL" id="JAJTTA010000001">
    <property type="protein sequence ID" value="MCF0038684.1"/>
    <property type="molecule type" value="Genomic_DNA"/>
</dbReference>
<dbReference type="SUPFAM" id="SSF48452">
    <property type="entry name" value="TPR-like"/>
    <property type="match status" value="1"/>
</dbReference>
<proteinExistence type="predicted"/>
<gene>
    <name evidence="3" type="ORF">LXM24_01205</name>
</gene>
<dbReference type="InterPro" id="IPR019734">
    <property type="entry name" value="TPR_rpt"/>
</dbReference>
<dbReference type="InterPro" id="IPR011990">
    <property type="entry name" value="TPR-like_helical_dom_sf"/>
</dbReference>
<dbReference type="Gene3D" id="1.25.40.10">
    <property type="entry name" value="Tetratricopeptide repeat domain"/>
    <property type="match status" value="1"/>
</dbReference>
<evidence type="ECO:0008006" key="5">
    <source>
        <dbReference type="Google" id="ProtNLM"/>
    </source>
</evidence>
<keyword evidence="2" id="KW-1133">Transmembrane helix</keyword>
<evidence type="ECO:0000313" key="4">
    <source>
        <dbReference type="Proteomes" id="UP001139700"/>
    </source>
</evidence>
<dbReference type="RefSeq" id="WP_234611197.1">
    <property type="nucleotide sequence ID" value="NZ_CP098806.1"/>
</dbReference>
<dbReference type="PROSITE" id="PS50005">
    <property type="entry name" value="TPR"/>
    <property type="match status" value="1"/>
</dbReference>